<dbReference type="InterPro" id="IPR029787">
    <property type="entry name" value="Nucleotide_cyclase"/>
</dbReference>
<dbReference type="SUPFAM" id="SSF55785">
    <property type="entry name" value="PYP-like sensor domain (PAS domain)"/>
    <property type="match status" value="1"/>
</dbReference>
<dbReference type="InterPro" id="IPR043128">
    <property type="entry name" value="Rev_trsase/Diguanyl_cyclase"/>
</dbReference>
<dbReference type="Gene3D" id="3.30.450.20">
    <property type="entry name" value="PAS domain"/>
    <property type="match status" value="1"/>
</dbReference>
<dbReference type="CDD" id="cd01949">
    <property type="entry name" value="GGDEF"/>
    <property type="match status" value="1"/>
</dbReference>
<feature type="domain" description="EAL" evidence="4">
    <location>
        <begin position="560"/>
        <end position="816"/>
    </location>
</feature>
<keyword evidence="2" id="KW-0472">Membrane</keyword>
<dbReference type="NCBIfam" id="TIGR00254">
    <property type="entry name" value="GGDEF"/>
    <property type="match status" value="1"/>
</dbReference>
<dbReference type="Proteomes" id="UP000217507">
    <property type="component" value="Chromosome"/>
</dbReference>
<evidence type="ECO:0000259" key="3">
    <source>
        <dbReference type="PROSITE" id="PS50112"/>
    </source>
</evidence>
<gene>
    <name evidence="6" type="ORF">NIES23_33070</name>
</gene>
<dbReference type="InterPro" id="IPR007891">
    <property type="entry name" value="CHASE3"/>
</dbReference>
<dbReference type="AlphaFoldDB" id="A0A1Z4KNQ0"/>
<dbReference type="PANTHER" id="PTHR44757:SF2">
    <property type="entry name" value="BIOFILM ARCHITECTURE MAINTENANCE PROTEIN MBAA"/>
    <property type="match status" value="1"/>
</dbReference>
<dbReference type="SUPFAM" id="SSF55073">
    <property type="entry name" value="Nucleotide cyclase"/>
    <property type="match status" value="1"/>
</dbReference>
<dbReference type="Gene3D" id="3.20.20.450">
    <property type="entry name" value="EAL domain"/>
    <property type="match status" value="1"/>
</dbReference>
<dbReference type="InterPro" id="IPR000014">
    <property type="entry name" value="PAS"/>
</dbReference>
<reference evidence="6 7" key="1">
    <citation type="submission" date="2017-06" db="EMBL/GenBank/DDBJ databases">
        <title>Genome sequencing of cyanobaciteial culture collection at National Institute for Environmental Studies (NIES).</title>
        <authorList>
            <person name="Hirose Y."/>
            <person name="Shimura Y."/>
            <person name="Fujisawa T."/>
            <person name="Nakamura Y."/>
            <person name="Kawachi M."/>
        </authorList>
    </citation>
    <scope>NUCLEOTIDE SEQUENCE [LARGE SCALE GENOMIC DNA]</scope>
    <source>
        <strain evidence="6 7">NIES-23</strain>
    </source>
</reference>
<dbReference type="PROSITE" id="PS50883">
    <property type="entry name" value="EAL"/>
    <property type="match status" value="1"/>
</dbReference>
<dbReference type="CDD" id="cd00130">
    <property type="entry name" value="PAS"/>
    <property type="match status" value="1"/>
</dbReference>
<dbReference type="CDD" id="cd01948">
    <property type="entry name" value="EAL"/>
    <property type="match status" value="1"/>
</dbReference>
<sequence length="821" mass="93554">MNWSIYKKNTNIFVVAVIIMFIIGVASYLSLLEYRKNAQSVIHTREVLEKTQELIAHVSDAETGQRGYLLTGKPAYLEPYHRATDEIGQKVKLLSQLTVDNPSQQERITTLKPLISRKLTLLEQTIKLRNDEKLEAALKIVQTDEGQQLMDKIRLVIKAIENEENNLLQQRSIQTSDSAYRTTWLTISCSIVAASLVSSANIIINQELTKRRRIEKSLQQAHDQLENKVKERTSEIIKTHDKLKSEIHEHKQTLETLAHSQKQFKAVVENTPDIIVRFNPQLCYVYVNPAIEKVTGILAQKFIGKTNVELNLPQEICRIWDYKLQRVFKTGQQTEFESNLPTSWGTKYYHTRLVPELAKDSSVEFVLSIARDITALKQAEAKLIHDAFHDSLTGLPNRALFVERLERSLAVVKRHPDYRFAVLFLDVDRFKVVNDSLGHMIGDQLLNALARRLEMCLRAGDTVARIGGDEFTILLDDLKDLNDVTNVVNRINMSLTGAFNLSGHEVFSTISIGITLSTNTYNLAEELIRDADIAMYRAKALGKARHEIFDFSMYSQAAQLLQLEMDLRRAVERQEFQVHYQPIVSLETYKIIGFEALVRWQHPQHGLVSPERFISLAEETGLIVPIGYWVLREACRQMRAWQLEFTTHPPLTISVNISSKQFSQPNLIEEIRKILQDTGLEASSLKLEITETVLMENHESATAMLLQLQQMNIQLHLDDFGIGYSSLSYLHRFPSSALKIDRSFVINLGADEKNLEIVQAIISLALSLNIDVIAEGVETMEQLRQLQIKKCKHAQGYIFSQPLDSQSVDTLIASSLPFKLN</sequence>
<dbReference type="InterPro" id="IPR035965">
    <property type="entry name" value="PAS-like_dom_sf"/>
</dbReference>
<feature type="coiled-coil region" evidence="1">
    <location>
        <begin position="211"/>
        <end position="260"/>
    </location>
</feature>
<accession>A0A1Z4KNQ0</accession>
<organism evidence="6 7">
    <name type="scientific">Trichormus variabilis NIES-23</name>
    <dbReference type="NCBI Taxonomy" id="1973479"/>
    <lineage>
        <taxon>Bacteria</taxon>
        <taxon>Bacillati</taxon>
        <taxon>Cyanobacteriota</taxon>
        <taxon>Cyanophyceae</taxon>
        <taxon>Nostocales</taxon>
        <taxon>Nostocaceae</taxon>
        <taxon>Trichormus</taxon>
    </lineage>
</organism>
<keyword evidence="2" id="KW-0812">Transmembrane</keyword>
<dbReference type="PROSITE" id="PS50887">
    <property type="entry name" value="GGDEF"/>
    <property type="match status" value="1"/>
</dbReference>
<dbReference type="InterPro" id="IPR013656">
    <property type="entry name" value="PAS_4"/>
</dbReference>
<dbReference type="SUPFAM" id="SSF141868">
    <property type="entry name" value="EAL domain-like"/>
    <property type="match status" value="1"/>
</dbReference>
<dbReference type="PANTHER" id="PTHR44757">
    <property type="entry name" value="DIGUANYLATE CYCLASE DGCP"/>
    <property type="match status" value="1"/>
</dbReference>
<evidence type="ECO:0000313" key="6">
    <source>
        <dbReference type="EMBL" id="BAY70503.1"/>
    </source>
</evidence>
<dbReference type="Pfam" id="PF05227">
    <property type="entry name" value="CHASE3"/>
    <property type="match status" value="1"/>
</dbReference>
<feature type="domain" description="PAS" evidence="3">
    <location>
        <begin position="260"/>
        <end position="331"/>
    </location>
</feature>
<dbReference type="SMART" id="SM00267">
    <property type="entry name" value="GGDEF"/>
    <property type="match status" value="1"/>
</dbReference>
<evidence type="ECO:0000259" key="5">
    <source>
        <dbReference type="PROSITE" id="PS50887"/>
    </source>
</evidence>
<protein>
    <submittedName>
        <fullName evidence="6">Uncharacterized protein</fullName>
    </submittedName>
</protein>
<dbReference type="SMART" id="SM00052">
    <property type="entry name" value="EAL"/>
    <property type="match status" value="1"/>
</dbReference>
<evidence type="ECO:0000313" key="7">
    <source>
        <dbReference type="Proteomes" id="UP000217507"/>
    </source>
</evidence>
<feature type="domain" description="GGDEF" evidence="5">
    <location>
        <begin position="418"/>
        <end position="551"/>
    </location>
</feature>
<dbReference type="EMBL" id="AP018216">
    <property type="protein sequence ID" value="BAY70503.1"/>
    <property type="molecule type" value="Genomic_DNA"/>
</dbReference>
<dbReference type="Pfam" id="PF00563">
    <property type="entry name" value="EAL"/>
    <property type="match status" value="1"/>
</dbReference>
<dbReference type="SMART" id="SM00091">
    <property type="entry name" value="PAS"/>
    <property type="match status" value="1"/>
</dbReference>
<dbReference type="InterPro" id="IPR052155">
    <property type="entry name" value="Biofilm_reg_signaling"/>
</dbReference>
<dbReference type="PROSITE" id="PS50112">
    <property type="entry name" value="PAS"/>
    <property type="match status" value="1"/>
</dbReference>
<proteinExistence type="predicted"/>
<dbReference type="InterPro" id="IPR035919">
    <property type="entry name" value="EAL_sf"/>
</dbReference>
<dbReference type="InterPro" id="IPR001633">
    <property type="entry name" value="EAL_dom"/>
</dbReference>
<dbReference type="NCBIfam" id="TIGR00229">
    <property type="entry name" value="sensory_box"/>
    <property type="match status" value="1"/>
</dbReference>
<evidence type="ECO:0000259" key="4">
    <source>
        <dbReference type="PROSITE" id="PS50883"/>
    </source>
</evidence>
<dbReference type="CDD" id="cd19410">
    <property type="entry name" value="HK9-like_sensor"/>
    <property type="match status" value="1"/>
</dbReference>
<dbReference type="Pfam" id="PF08448">
    <property type="entry name" value="PAS_4"/>
    <property type="match status" value="1"/>
</dbReference>
<dbReference type="Pfam" id="PF00990">
    <property type="entry name" value="GGDEF"/>
    <property type="match status" value="1"/>
</dbReference>
<dbReference type="FunFam" id="3.20.20.450:FF:000001">
    <property type="entry name" value="Cyclic di-GMP phosphodiesterase yahA"/>
    <property type="match status" value="1"/>
</dbReference>
<keyword evidence="2" id="KW-1133">Transmembrane helix</keyword>
<keyword evidence="1" id="KW-0175">Coiled coil</keyword>
<dbReference type="Gene3D" id="3.30.70.270">
    <property type="match status" value="1"/>
</dbReference>
<dbReference type="InterPro" id="IPR000160">
    <property type="entry name" value="GGDEF_dom"/>
</dbReference>
<evidence type="ECO:0000256" key="2">
    <source>
        <dbReference type="SAM" id="Phobius"/>
    </source>
</evidence>
<evidence type="ECO:0000256" key="1">
    <source>
        <dbReference type="SAM" id="Coils"/>
    </source>
</evidence>
<name>A0A1Z4KNQ0_ANAVA</name>
<feature type="transmembrane region" description="Helical" evidence="2">
    <location>
        <begin position="12"/>
        <end position="31"/>
    </location>
</feature>